<sequence>MIQFVKANLFLGLLIWMLVATSSGESIESPKTETLTQQSKNETAIPRQQWKRAPLTAVDAFYAGIALVYLLFFGLGTWRNLNISKQLGQLLSSCASSQFAWTGVDKDGKLLYQDGIANYIFYASGRRYITWLKCELELKHRQDPFFYFRRPFENRWNMRDRLHIRVSLSKENLAPLTFCLIKARGAKRFRSEHKDVENYCESFSSYLSTLNVPALGKFELYSESLELARKILAEDRMLQILNKYGHLIQRIYICEETSKSSNENETLKKWIDIQSIIPSDFTGVQDFLLLACWLSDYISTVQLSAGVLQRSEKLRNMVKEDEEKAKEKKRKEQILKEKQEKKQQDTSDVFSLSRSAQKKLEEKQRKAELKKKSKKGFRFLAV</sequence>
<evidence type="ECO:0008006" key="10">
    <source>
        <dbReference type="Google" id="ProtNLM"/>
    </source>
</evidence>
<accession>M2X1Y0</accession>
<evidence type="ECO:0000256" key="2">
    <source>
        <dbReference type="ARBA" id="ARBA00022692"/>
    </source>
</evidence>
<proteinExistence type="predicted"/>
<keyword evidence="7" id="KW-0732">Signal</keyword>
<protein>
    <recommendedName>
        <fullName evidence="10">DUF1682 family protein</fullName>
    </recommendedName>
</protein>
<dbReference type="PANTHER" id="PTHR12883">
    <property type="entry name" value="ADIPOCYTE-SPECIFIC PROTEIN 4-RELATED"/>
    <property type="match status" value="1"/>
</dbReference>
<dbReference type="eggNOG" id="KOG2357">
    <property type="taxonomic scope" value="Eukaryota"/>
</dbReference>
<comment type="subcellular location">
    <subcellularLocation>
        <location evidence="1">Membrane</location>
        <topology evidence="1">Single-pass membrane protein</topology>
    </subcellularLocation>
</comment>
<feature type="compositionally biased region" description="Basic and acidic residues" evidence="5">
    <location>
        <begin position="358"/>
        <end position="367"/>
    </location>
</feature>
<dbReference type="OMA" id="CLHHRVL"/>
<organism evidence="8 9">
    <name type="scientific">Galdieria sulphuraria</name>
    <name type="common">Red alga</name>
    <dbReference type="NCBI Taxonomy" id="130081"/>
    <lineage>
        <taxon>Eukaryota</taxon>
        <taxon>Rhodophyta</taxon>
        <taxon>Bangiophyceae</taxon>
        <taxon>Galdieriales</taxon>
        <taxon>Galdieriaceae</taxon>
        <taxon>Galdieria</taxon>
    </lineage>
</organism>
<dbReference type="GO" id="GO:0005509">
    <property type="term" value="F:calcium ion binding"/>
    <property type="evidence" value="ECO:0007669"/>
    <property type="project" value="InterPro"/>
</dbReference>
<evidence type="ECO:0000256" key="1">
    <source>
        <dbReference type="ARBA" id="ARBA00004167"/>
    </source>
</evidence>
<evidence type="ECO:0000256" key="6">
    <source>
        <dbReference type="SAM" id="Phobius"/>
    </source>
</evidence>
<keyword evidence="2 6" id="KW-0812">Transmembrane</keyword>
<keyword evidence="3 6" id="KW-1133">Transmembrane helix</keyword>
<dbReference type="Gramene" id="EME30340">
    <property type="protein sequence ID" value="EME30340"/>
    <property type="gene ID" value="Gasu_22490"/>
</dbReference>
<keyword evidence="4 6" id="KW-0472">Membrane</keyword>
<dbReference type="EMBL" id="KB454500">
    <property type="protein sequence ID" value="EME30340.1"/>
    <property type="molecule type" value="Genomic_DNA"/>
</dbReference>
<evidence type="ECO:0000313" key="9">
    <source>
        <dbReference type="Proteomes" id="UP000030680"/>
    </source>
</evidence>
<dbReference type="STRING" id="130081.M2X1Y0"/>
<dbReference type="GO" id="GO:0005783">
    <property type="term" value="C:endoplasmic reticulum"/>
    <property type="evidence" value="ECO:0007669"/>
    <property type="project" value="InterPro"/>
</dbReference>
<dbReference type="Pfam" id="PF07946">
    <property type="entry name" value="CCDC47"/>
    <property type="match status" value="1"/>
</dbReference>
<dbReference type="GO" id="GO:0016020">
    <property type="term" value="C:membrane"/>
    <property type="evidence" value="ECO:0007669"/>
    <property type="project" value="UniProtKB-SubCell"/>
</dbReference>
<gene>
    <name evidence="8" type="ORF">Gasu_22490</name>
</gene>
<feature type="compositionally biased region" description="Polar residues" evidence="5">
    <location>
        <begin position="346"/>
        <end position="355"/>
    </location>
</feature>
<dbReference type="InterPro" id="IPR012879">
    <property type="entry name" value="CCDC47"/>
</dbReference>
<dbReference type="RefSeq" id="XP_005706860.1">
    <property type="nucleotide sequence ID" value="XM_005706803.1"/>
</dbReference>
<reference evidence="9" key="1">
    <citation type="journal article" date="2013" name="Science">
        <title>Gene transfer from bacteria and archaea facilitated evolution of an extremophilic eukaryote.</title>
        <authorList>
            <person name="Schonknecht G."/>
            <person name="Chen W.H."/>
            <person name="Ternes C.M."/>
            <person name="Barbier G.G."/>
            <person name="Shrestha R.P."/>
            <person name="Stanke M."/>
            <person name="Brautigam A."/>
            <person name="Baker B.J."/>
            <person name="Banfield J.F."/>
            <person name="Garavito R.M."/>
            <person name="Carr K."/>
            <person name="Wilkerson C."/>
            <person name="Rensing S.A."/>
            <person name="Gagneul D."/>
            <person name="Dickenson N.E."/>
            <person name="Oesterhelt C."/>
            <person name="Lercher M.J."/>
            <person name="Weber A.P."/>
        </authorList>
    </citation>
    <scope>NUCLEOTIDE SEQUENCE [LARGE SCALE GENOMIC DNA]</scope>
    <source>
        <strain evidence="9">074W</strain>
    </source>
</reference>
<feature type="transmembrane region" description="Helical" evidence="6">
    <location>
        <begin position="60"/>
        <end position="78"/>
    </location>
</feature>
<keyword evidence="9" id="KW-1185">Reference proteome</keyword>
<dbReference type="PANTHER" id="PTHR12883:SF0">
    <property type="entry name" value="PAT COMPLEX SUBUNIT CCDC47"/>
    <property type="match status" value="1"/>
</dbReference>
<feature type="region of interest" description="Disordered" evidence="5">
    <location>
        <begin position="319"/>
        <end position="369"/>
    </location>
</feature>
<feature type="signal peptide" evidence="7">
    <location>
        <begin position="1"/>
        <end position="24"/>
    </location>
</feature>
<name>M2X1Y0_GALSU</name>
<evidence type="ECO:0000256" key="4">
    <source>
        <dbReference type="ARBA" id="ARBA00023136"/>
    </source>
</evidence>
<dbReference type="AlphaFoldDB" id="M2X1Y0"/>
<feature type="compositionally biased region" description="Basic and acidic residues" evidence="5">
    <location>
        <begin position="319"/>
        <end position="345"/>
    </location>
</feature>
<evidence type="ECO:0000313" key="8">
    <source>
        <dbReference type="EMBL" id="EME30340.1"/>
    </source>
</evidence>
<dbReference type="Proteomes" id="UP000030680">
    <property type="component" value="Unassembled WGS sequence"/>
</dbReference>
<dbReference type="GeneID" id="17089074"/>
<evidence type="ECO:0000256" key="7">
    <source>
        <dbReference type="SAM" id="SignalP"/>
    </source>
</evidence>
<dbReference type="GO" id="GO:0032469">
    <property type="term" value="P:endoplasmic reticulum calcium ion homeostasis"/>
    <property type="evidence" value="ECO:0007669"/>
    <property type="project" value="InterPro"/>
</dbReference>
<evidence type="ECO:0000256" key="5">
    <source>
        <dbReference type="SAM" id="MobiDB-lite"/>
    </source>
</evidence>
<evidence type="ECO:0000256" key="3">
    <source>
        <dbReference type="ARBA" id="ARBA00022989"/>
    </source>
</evidence>
<dbReference type="KEGG" id="gsl:Gasu_22490"/>
<dbReference type="OrthoDB" id="10039147at2759"/>
<feature type="chain" id="PRO_5004028318" description="DUF1682 family protein" evidence="7">
    <location>
        <begin position="25"/>
        <end position="382"/>
    </location>
</feature>